<dbReference type="InterPro" id="IPR001134">
    <property type="entry name" value="Netrin_domain"/>
</dbReference>
<keyword evidence="18" id="KW-1185">Reference proteome</keyword>
<accession>A0A8C5R749</accession>
<keyword evidence="8" id="KW-1015">Disulfide bond</keyword>
<evidence type="ECO:0000256" key="7">
    <source>
        <dbReference type="ARBA" id="ARBA00022900"/>
    </source>
</evidence>
<feature type="domain" description="WAP" evidence="15">
    <location>
        <begin position="43"/>
        <end position="96"/>
    </location>
</feature>
<dbReference type="SUPFAM" id="SSF50242">
    <property type="entry name" value="TIMP-like"/>
    <property type="match status" value="1"/>
</dbReference>
<dbReference type="InterPro" id="IPR008197">
    <property type="entry name" value="WAP_dom"/>
</dbReference>
<dbReference type="PROSITE" id="PS51465">
    <property type="entry name" value="KAZAL_2"/>
    <property type="match status" value="1"/>
</dbReference>
<dbReference type="PROSITE" id="PS50279">
    <property type="entry name" value="BPTI_KUNITZ_2"/>
    <property type="match status" value="2"/>
</dbReference>
<feature type="domain" description="Kazal-like" evidence="16">
    <location>
        <begin position="128"/>
        <end position="179"/>
    </location>
</feature>
<evidence type="ECO:0000256" key="3">
    <source>
        <dbReference type="ARBA" id="ARBA00022525"/>
    </source>
</evidence>
<evidence type="ECO:0000256" key="4">
    <source>
        <dbReference type="ARBA" id="ARBA00022608"/>
    </source>
</evidence>
<dbReference type="InterPro" id="IPR036880">
    <property type="entry name" value="Kunitz_BPTI_sf"/>
</dbReference>
<dbReference type="InterPro" id="IPR003598">
    <property type="entry name" value="Ig_sub2"/>
</dbReference>
<feature type="domain" description="NTR" evidence="12">
    <location>
        <begin position="434"/>
        <end position="559"/>
    </location>
</feature>
<dbReference type="Gene3D" id="3.30.60.30">
    <property type="match status" value="1"/>
</dbReference>
<dbReference type="InterPro" id="IPR020901">
    <property type="entry name" value="Prtase_inh_Kunz-CS"/>
</dbReference>
<feature type="domain" description="BPTI/Kunitz inhibitor" evidence="13">
    <location>
        <begin position="325"/>
        <end position="376"/>
    </location>
</feature>
<dbReference type="Pfam" id="PF13927">
    <property type="entry name" value="Ig_3"/>
    <property type="match status" value="1"/>
</dbReference>
<dbReference type="Gene3D" id="2.60.40.10">
    <property type="entry name" value="Immunoglobulins"/>
    <property type="match status" value="1"/>
</dbReference>
<feature type="domain" description="BPTI/Kunitz inhibitor" evidence="13">
    <location>
        <begin position="384"/>
        <end position="434"/>
    </location>
</feature>
<dbReference type="GO" id="GO:0004867">
    <property type="term" value="F:serine-type endopeptidase inhibitor activity"/>
    <property type="evidence" value="ECO:0007669"/>
    <property type="project" value="UniProtKB-KW"/>
</dbReference>
<organism evidence="17 18">
    <name type="scientific">Leptobrachium leishanense</name>
    <name type="common">Leishan spiny toad</name>
    <dbReference type="NCBI Taxonomy" id="445787"/>
    <lineage>
        <taxon>Eukaryota</taxon>
        <taxon>Metazoa</taxon>
        <taxon>Chordata</taxon>
        <taxon>Craniata</taxon>
        <taxon>Vertebrata</taxon>
        <taxon>Euteleostomi</taxon>
        <taxon>Amphibia</taxon>
        <taxon>Batrachia</taxon>
        <taxon>Anura</taxon>
        <taxon>Pelobatoidea</taxon>
        <taxon>Megophryidae</taxon>
        <taxon>Leptobrachium</taxon>
    </lineage>
</organism>
<dbReference type="FunFam" id="2.60.40.10:FF:000032">
    <property type="entry name" value="palladin isoform X1"/>
    <property type="match status" value="1"/>
</dbReference>
<evidence type="ECO:0000259" key="13">
    <source>
        <dbReference type="PROSITE" id="PS50279"/>
    </source>
</evidence>
<dbReference type="GeneTree" id="ENSGT00940000158031"/>
<reference evidence="17" key="2">
    <citation type="submission" date="2025-09" db="UniProtKB">
        <authorList>
            <consortium name="Ensembl"/>
        </authorList>
    </citation>
    <scope>IDENTIFICATION</scope>
</reference>
<evidence type="ECO:0000259" key="16">
    <source>
        <dbReference type="PROSITE" id="PS51465"/>
    </source>
</evidence>
<dbReference type="PROSITE" id="PS50189">
    <property type="entry name" value="NTR"/>
    <property type="match status" value="1"/>
</dbReference>
<dbReference type="FunFam" id="4.10.75.10:FF:000002">
    <property type="entry name" value="WAP, Kazal, immunoglobulin, Kunitz and NTR domain-containing protein 2"/>
    <property type="match status" value="1"/>
</dbReference>
<evidence type="ECO:0000256" key="1">
    <source>
        <dbReference type="ARBA" id="ARBA00004613"/>
    </source>
</evidence>
<dbReference type="Proteomes" id="UP000694569">
    <property type="component" value="Unplaced"/>
</dbReference>
<comment type="subcellular location">
    <subcellularLocation>
        <location evidence="1">Secreted</location>
    </subcellularLocation>
</comment>
<comment type="similarity">
    <text evidence="2">Belongs to the WFIKKN family.</text>
</comment>
<keyword evidence="5" id="KW-0646">Protease inhibitor</keyword>
<feature type="domain" description="Ig-like" evidence="14">
    <location>
        <begin position="210"/>
        <end position="303"/>
    </location>
</feature>
<evidence type="ECO:0000256" key="11">
    <source>
        <dbReference type="SAM" id="SignalP"/>
    </source>
</evidence>
<dbReference type="Ensembl" id="ENSLLET00000049889.1">
    <property type="protein sequence ID" value="ENSLLEP00000048006.1"/>
    <property type="gene ID" value="ENSLLEG00000030304.1"/>
</dbReference>
<evidence type="ECO:0000259" key="14">
    <source>
        <dbReference type="PROSITE" id="PS50835"/>
    </source>
</evidence>
<dbReference type="SMART" id="SM00217">
    <property type="entry name" value="WAP"/>
    <property type="match status" value="1"/>
</dbReference>
<evidence type="ECO:0000256" key="2">
    <source>
        <dbReference type="ARBA" id="ARBA00005743"/>
    </source>
</evidence>
<evidence type="ECO:0000256" key="9">
    <source>
        <dbReference type="ARBA" id="ARBA00023215"/>
    </source>
</evidence>
<dbReference type="GO" id="GO:0007179">
    <property type="term" value="P:transforming growth factor beta receptor signaling pathway"/>
    <property type="evidence" value="ECO:0007669"/>
    <property type="project" value="TreeGrafter"/>
</dbReference>
<dbReference type="InterPro" id="IPR036058">
    <property type="entry name" value="Kazal_dom_sf"/>
</dbReference>
<dbReference type="CDD" id="cd00104">
    <property type="entry name" value="KAZAL_FS"/>
    <property type="match status" value="1"/>
</dbReference>
<dbReference type="SMART" id="SM00131">
    <property type="entry name" value="KU"/>
    <property type="match status" value="2"/>
</dbReference>
<dbReference type="InterPro" id="IPR002350">
    <property type="entry name" value="Kazal_dom"/>
</dbReference>
<name>A0A8C5R749_9ANUR</name>
<dbReference type="PANTHER" id="PTHR45938">
    <property type="entry name" value="ACP24A4-RELATED"/>
    <property type="match status" value="1"/>
</dbReference>
<evidence type="ECO:0000256" key="5">
    <source>
        <dbReference type="ARBA" id="ARBA00022690"/>
    </source>
</evidence>
<dbReference type="InterPro" id="IPR036179">
    <property type="entry name" value="Ig-like_dom_sf"/>
</dbReference>
<dbReference type="SUPFAM" id="SSF100895">
    <property type="entry name" value="Kazal-type serine protease inhibitors"/>
    <property type="match status" value="1"/>
</dbReference>
<protein>
    <submittedName>
        <fullName evidence="17">WAP, follistatin/kazal, immunoglobulin, kunitz and netrin domain containing 1</fullName>
    </submittedName>
</protein>
<dbReference type="GO" id="GO:0050431">
    <property type="term" value="F:transforming growth factor beta binding"/>
    <property type="evidence" value="ECO:0007669"/>
    <property type="project" value="TreeGrafter"/>
</dbReference>
<proteinExistence type="inferred from homology"/>
<dbReference type="InterPro" id="IPR002223">
    <property type="entry name" value="Kunitz_BPTI"/>
</dbReference>
<keyword evidence="7" id="KW-0722">Serine protease inhibitor</keyword>
<dbReference type="SMART" id="SM00408">
    <property type="entry name" value="IGc2"/>
    <property type="match status" value="1"/>
</dbReference>
<dbReference type="CDD" id="cd22606">
    <property type="entry name" value="Kunitz_WFIKKN_2-like"/>
    <property type="match status" value="1"/>
</dbReference>
<dbReference type="SUPFAM" id="SSF57362">
    <property type="entry name" value="BPTI-like"/>
    <property type="match status" value="2"/>
</dbReference>
<dbReference type="InterPro" id="IPR007110">
    <property type="entry name" value="Ig-like_dom"/>
</dbReference>
<dbReference type="FunFam" id="4.10.410.10:FF:000002">
    <property type="entry name" value="WAP, follistatin/kazal, immunoglobulin, kunitz and netrin domain-containing 2"/>
    <property type="match status" value="1"/>
</dbReference>
<evidence type="ECO:0000259" key="12">
    <source>
        <dbReference type="PROSITE" id="PS50189"/>
    </source>
</evidence>
<dbReference type="AlphaFoldDB" id="A0A8C5R749"/>
<reference evidence="17" key="1">
    <citation type="submission" date="2025-08" db="UniProtKB">
        <authorList>
            <consortium name="Ensembl"/>
        </authorList>
    </citation>
    <scope>IDENTIFICATION</scope>
</reference>
<feature type="chain" id="PRO_5034727304" evidence="11">
    <location>
        <begin position="38"/>
        <end position="567"/>
    </location>
</feature>
<dbReference type="Gene3D" id="4.10.75.10">
    <property type="entry name" value="Elafin-like"/>
    <property type="match status" value="1"/>
</dbReference>
<keyword evidence="6 11" id="KW-0732">Signal</keyword>
<evidence type="ECO:0000313" key="18">
    <source>
        <dbReference type="Proteomes" id="UP000694569"/>
    </source>
</evidence>
<dbReference type="SMART" id="SM00409">
    <property type="entry name" value="IG"/>
    <property type="match status" value="1"/>
</dbReference>
<dbReference type="Gene3D" id="2.40.50.120">
    <property type="match status" value="1"/>
</dbReference>
<keyword evidence="9" id="KW-0481">Metalloenzyme inhibitor</keyword>
<dbReference type="PANTHER" id="PTHR45938:SF6">
    <property type="entry name" value="WAP, KAZAL, IMMUNOGLOBULIN, KUNITZ AND NTR DOMAIN-CONTAINING PROTEIN 1"/>
    <property type="match status" value="1"/>
</dbReference>
<dbReference type="SUPFAM" id="SSF57256">
    <property type="entry name" value="Elafin-like"/>
    <property type="match status" value="1"/>
</dbReference>
<keyword evidence="3" id="KW-0964">Secreted</keyword>
<evidence type="ECO:0000256" key="6">
    <source>
        <dbReference type="ARBA" id="ARBA00022729"/>
    </source>
</evidence>
<dbReference type="PROSITE" id="PS00280">
    <property type="entry name" value="BPTI_KUNITZ_1"/>
    <property type="match status" value="1"/>
</dbReference>
<evidence type="ECO:0000256" key="10">
    <source>
        <dbReference type="ARBA" id="ARBA00023319"/>
    </source>
</evidence>
<dbReference type="PROSITE" id="PS51390">
    <property type="entry name" value="WAP"/>
    <property type="match status" value="1"/>
</dbReference>
<keyword evidence="4" id="KW-0483">Metalloprotease inhibitor</keyword>
<dbReference type="Gene3D" id="4.10.410.10">
    <property type="entry name" value="Pancreatic trypsin inhibitor Kunitz domain"/>
    <property type="match status" value="2"/>
</dbReference>
<dbReference type="GO" id="GO:0048019">
    <property type="term" value="F:receptor antagonist activity"/>
    <property type="evidence" value="ECO:0007669"/>
    <property type="project" value="TreeGrafter"/>
</dbReference>
<sequence length="567" mass="62703">MRRKYLGHSCRTIHAWNWSEMLVVTLLVTLLCLRARGSSPSPTREHFGICPNQLNVNLWVDAQSTCERECKSDQDCETFEKCCTNVCGQKSCVAARYPDSGILAPGSLHPATCAGFTCAQQGSDCEMWEGRPICRCRERCGKQPGFTCASDGLTYYNRCYMDAEACARGVSLVEVPCKFVSSWPLTSPVPSESTLLPTPPATPTELPMPPALFHAPAPQSVTVGGTVGLQCECSGRPQPEIFWEKLGDGSSLPLMRPDQMYGNLVVTNSGQLVIYNARPEDAGIYVCMARNSAGILHAHFPLSVLRKDADPTELPEVQLAQASECQKLPEYSECLGLQVLRWSFDTQTGDCKTFLHRWCPSTSNSFQSYEECRTACQTTPGDPCILPPVRGPCKTLEWRWAYSQLMRQCLSFVYGGCQGNQNNFESKQACEDHCPLPRTKQCQGCHLRGRLVPSLCRSDFVIVGKLEDSGEEQVLRVAIREVLKDDHMGLHLFHTNYLEVTVGDSGGDCPCGGLSGDGQLLIMGEVQDGMALLGTSSYLRPANEKRLRKVREMLDKGTCQMLNRFQD</sequence>
<evidence type="ECO:0000256" key="8">
    <source>
        <dbReference type="ARBA" id="ARBA00023157"/>
    </source>
</evidence>
<dbReference type="GO" id="GO:0005615">
    <property type="term" value="C:extracellular space"/>
    <property type="evidence" value="ECO:0007669"/>
    <property type="project" value="TreeGrafter"/>
</dbReference>
<dbReference type="InterPro" id="IPR013783">
    <property type="entry name" value="Ig-like_fold"/>
</dbReference>
<keyword evidence="10" id="KW-0393">Immunoglobulin domain</keyword>
<evidence type="ECO:0000259" key="15">
    <source>
        <dbReference type="PROSITE" id="PS51390"/>
    </source>
</evidence>
<dbReference type="Pfam" id="PF00095">
    <property type="entry name" value="WAP"/>
    <property type="match status" value="1"/>
</dbReference>
<dbReference type="PRINTS" id="PR00759">
    <property type="entry name" value="BASICPTASE"/>
</dbReference>
<dbReference type="PROSITE" id="PS50835">
    <property type="entry name" value="IG_LIKE"/>
    <property type="match status" value="1"/>
</dbReference>
<evidence type="ECO:0000313" key="17">
    <source>
        <dbReference type="Ensembl" id="ENSLLEP00000048006.1"/>
    </source>
</evidence>
<dbReference type="SUPFAM" id="SSF48726">
    <property type="entry name" value="Immunoglobulin"/>
    <property type="match status" value="1"/>
</dbReference>
<dbReference type="FunFam" id="3.30.60.30:FF:000014">
    <property type="entry name" value="WAP, Kazal, immunoglobulin, Kunitz and NTR domain-containing protein 2"/>
    <property type="match status" value="1"/>
</dbReference>
<gene>
    <name evidence="17" type="primary">WFIKKN1</name>
</gene>
<dbReference type="InterPro" id="IPR008993">
    <property type="entry name" value="TIMP-like_OB-fold"/>
</dbReference>
<dbReference type="OrthoDB" id="8187079at2759"/>
<feature type="signal peptide" evidence="11">
    <location>
        <begin position="1"/>
        <end position="37"/>
    </location>
</feature>
<dbReference type="InterPro" id="IPR036645">
    <property type="entry name" value="Elafin-like_sf"/>
</dbReference>
<dbReference type="InterPro" id="IPR003599">
    <property type="entry name" value="Ig_sub"/>
</dbReference>
<dbReference type="Pfam" id="PF00014">
    <property type="entry name" value="Kunitz_BPTI"/>
    <property type="match status" value="2"/>
</dbReference>